<evidence type="ECO:0000313" key="2">
    <source>
        <dbReference type="EMBL" id="GMT32373.1"/>
    </source>
</evidence>
<evidence type="ECO:0000313" key="3">
    <source>
        <dbReference type="Proteomes" id="UP001432322"/>
    </source>
</evidence>
<dbReference type="AlphaFoldDB" id="A0AAV5WLT7"/>
<reference evidence="2" key="1">
    <citation type="submission" date="2023-10" db="EMBL/GenBank/DDBJ databases">
        <title>Genome assembly of Pristionchus species.</title>
        <authorList>
            <person name="Yoshida K."/>
            <person name="Sommer R.J."/>
        </authorList>
    </citation>
    <scope>NUCLEOTIDE SEQUENCE</scope>
    <source>
        <strain evidence="2">RS5133</strain>
    </source>
</reference>
<proteinExistence type="predicted"/>
<protein>
    <submittedName>
        <fullName evidence="2">Uncharacterized protein</fullName>
    </submittedName>
</protein>
<sequence>LTPHSFLIYSLLLPSHSSHGSPPLTISPHRRLCASPADGRSSFRSREAQRVRRVPPRARVHAGVGGEKPQEDDAIQPQ</sequence>
<comment type="caution">
    <text evidence="2">The sequence shown here is derived from an EMBL/GenBank/DDBJ whole genome shotgun (WGS) entry which is preliminary data.</text>
</comment>
<evidence type="ECO:0000256" key="1">
    <source>
        <dbReference type="SAM" id="MobiDB-lite"/>
    </source>
</evidence>
<accession>A0AAV5WLT7</accession>
<feature type="region of interest" description="Disordered" evidence="1">
    <location>
        <begin position="14"/>
        <end position="78"/>
    </location>
</feature>
<name>A0AAV5WLT7_9BILA</name>
<gene>
    <name evidence="2" type="ORF">PFISCL1PPCAC_23670</name>
</gene>
<feature type="compositionally biased region" description="Low complexity" evidence="1">
    <location>
        <begin position="14"/>
        <end position="24"/>
    </location>
</feature>
<dbReference type="Proteomes" id="UP001432322">
    <property type="component" value="Unassembled WGS sequence"/>
</dbReference>
<feature type="non-terminal residue" evidence="2">
    <location>
        <position position="1"/>
    </location>
</feature>
<dbReference type="EMBL" id="BTSY01000006">
    <property type="protein sequence ID" value="GMT32373.1"/>
    <property type="molecule type" value="Genomic_DNA"/>
</dbReference>
<keyword evidence="3" id="KW-1185">Reference proteome</keyword>
<organism evidence="2 3">
    <name type="scientific">Pristionchus fissidentatus</name>
    <dbReference type="NCBI Taxonomy" id="1538716"/>
    <lineage>
        <taxon>Eukaryota</taxon>
        <taxon>Metazoa</taxon>
        <taxon>Ecdysozoa</taxon>
        <taxon>Nematoda</taxon>
        <taxon>Chromadorea</taxon>
        <taxon>Rhabditida</taxon>
        <taxon>Rhabditina</taxon>
        <taxon>Diplogasteromorpha</taxon>
        <taxon>Diplogasteroidea</taxon>
        <taxon>Neodiplogasteridae</taxon>
        <taxon>Pristionchus</taxon>
    </lineage>
</organism>
<feature type="compositionally biased region" description="Basic residues" evidence="1">
    <location>
        <begin position="51"/>
        <end position="60"/>
    </location>
</feature>